<keyword evidence="1" id="KW-0472">Membrane</keyword>
<evidence type="ECO:0000256" key="1">
    <source>
        <dbReference type="SAM" id="Phobius"/>
    </source>
</evidence>
<feature type="transmembrane region" description="Helical" evidence="1">
    <location>
        <begin position="961"/>
        <end position="984"/>
    </location>
</feature>
<keyword evidence="1" id="KW-0812">Transmembrane</keyword>
<feature type="transmembrane region" description="Helical" evidence="1">
    <location>
        <begin position="304"/>
        <end position="327"/>
    </location>
</feature>
<protein>
    <submittedName>
        <fullName evidence="2">DUF2207 domain-containing protein</fullName>
    </submittedName>
</protein>
<accession>A0A939QB82</accession>
<name>A0A939QB82_9MICO</name>
<keyword evidence="3" id="KW-1185">Reference proteome</keyword>
<dbReference type="RefSeq" id="WP_208236833.1">
    <property type="nucleotide sequence ID" value="NZ_BAAAQU010000001.1"/>
</dbReference>
<gene>
    <name evidence="2" type="ORF">J4H85_03310</name>
</gene>
<reference evidence="2" key="1">
    <citation type="submission" date="2021-03" db="EMBL/GenBank/DDBJ databases">
        <title>Leucobacter chromiisoli sp. nov., isolated from chromium-containing soil of chemical plant.</title>
        <authorList>
            <person name="Xu Z."/>
        </authorList>
    </citation>
    <scope>NUCLEOTIDE SEQUENCE</scope>
    <source>
        <strain evidence="2">K 70/01</strain>
    </source>
</reference>
<feature type="transmembrane region" description="Helical" evidence="1">
    <location>
        <begin position="47"/>
        <end position="69"/>
    </location>
</feature>
<feature type="transmembrane region" description="Helical" evidence="1">
    <location>
        <begin position="996"/>
        <end position="1016"/>
    </location>
</feature>
<proteinExistence type="predicted"/>
<dbReference type="AlphaFoldDB" id="A0A939QB82"/>
<keyword evidence="1" id="KW-1133">Transmembrane helix</keyword>
<evidence type="ECO:0000313" key="2">
    <source>
        <dbReference type="EMBL" id="MBO2989027.1"/>
    </source>
</evidence>
<dbReference type="Proteomes" id="UP000668403">
    <property type="component" value="Unassembled WGS sequence"/>
</dbReference>
<evidence type="ECO:0000313" key="3">
    <source>
        <dbReference type="Proteomes" id="UP000668403"/>
    </source>
</evidence>
<dbReference type="EMBL" id="JAGFBF010000001">
    <property type="protein sequence ID" value="MBO2989027.1"/>
    <property type="molecule type" value="Genomic_DNA"/>
</dbReference>
<feature type="transmembrane region" description="Helical" evidence="1">
    <location>
        <begin position="487"/>
        <end position="509"/>
    </location>
</feature>
<organism evidence="2 3">
    <name type="scientific">Leucobacter tardus</name>
    <dbReference type="NCBI Taxonomy" id="501483"/>
    <lineage>
        <taxon>Bacteria</taxon>
        <taxon>Bacillati</taxon>
        <taxon>Actinomycetota</taxon>
        <taxon>Actinomycetes</taxon>
        <taxon>Micrococcales</taxon>
        <taxon>Microbacteriaceae</taxon>
        <taxon>Leucobacter</taxon>
    </lineage>
</organism>
<comment type="caution">
    <text evidence="2">The sequence shown here is derived from an EMBL/GenBank/DDBJ whole genome shotgun (WGS) entry which is preliminary data.</text>
</comment>
<feature type="transmembrane region" description="Helical" evidence="1">
    <location>
        <begin position="456"/>
        <end position="475"/>
    </location>
</feature>
<sequence length="1035" mass="113634">MTASQPRNSGRIPDPQPEHTALFRWLARMFTAVEAKLRERGGRGLRAGIRIFWALIAAVGVFLLCGPILNQPLDFDDVIDAAEIDEVDWIATDVAIDYVVSRDGDGRFAADAEERYTANFTNGPERRIERAFVTEFRGHDARFELREATIDGTPAEVEVDRGAATTRVTIARADGEALDGTHDIALSYEFHDLVTTVEDEATGDEVEQWGWPLLGPAWPQATKGVEVSLTLAPELDDALVRAPRAYIGWLLVSGTSWLEAEATTADGVRYAFSNDDTLPPHPDLDLTVSFASGTFAQPPTTPLFWLQTWGPLIPLALLGVFTLFAFVARRVVWADSAGAPWYVARAEPPSGLTPDEAAQFTGRARHAELVAALADASRAPVTADTKRRRWGRRRPAPAQRRALTGRMRARWFRSVAQAGMRAGRWGNAPSVLRRRMAWAQHDVPVERGLRWVPDSYLRDSFIWGSVALVLLQWGVLRQLSHQVILTIVWWPALFVLGSTLLALLVCWAVRRPRPLTHEGALAMQELKGIDAWATTTRLVDRGPADDDLMPYAVLFERPRRAGRRIVQLASRETGDARPGRGWRTEHFLSAPALLALAAAIAVFAGAIVTASVRPAPYGESEFITEYHRDIPALTFSQVEGFAVDAELVRDADGTARIDVVERIDVGFTPSGGRVPQFGREWPRERFGQDLGLEVGEMTVDGAPVPVQQREGERTTAVVTQLTEVLDGVHEVEVAYSLTSPVVDARGGSDASQQLRWTAWLGFWEDTYYTDIDNAFDGSAPVRPLRVSLDIAPEIAAELTSGGWIDTDVDLPRVPYEDGNTFKPWTVESRLYDDASRPYELRVGSEERAADGTVTVTIDADAAESRAVDRETGEPVGRFVVDPEVNAGLEQYELDLSDDLGVDLRFPGGTFADVESGDFDRHQTAYWLPYTATLVLGGVVTAAAAAALLLVRRPRRSSRASIAAIAFAAVPLAAVGQSIVCWWVVGPMPGGNAAGAWALWLGAAMWAAVTTQFVIVARRMRRSPADSARFRKNTRD</sequence>
<feature type="transmembrane region" description="Helical" evidence="1">
    <location>
        <begin position="587"/>
        <end position="608"/>
    </location>
</feature>
<feature type="transmembrane region" description="Helical" evidence="1">
    <location>
        <begin position="926"/>
        <end position="949"/>
    </location>
</feature>